<feature type="region of interest" description="Disordered" evidence="1">
    <location>
        <begin position="25"/>
        <end position="78"/>
    </location>
</feature>
<accession>A0A9D4PRH1</accession>
<keyword evidence="2" id="KW-0472">Membrane</keyword>
<feature type="transmembrane region" description="Helical" evidence="2">
    <location>
        <begin position="209"/>
        <end position="231"/>
    </location>
</feature>
<evidence type="ECO:0000313" key="3">
    <source>
        <dbReference type="EMBL" id="KAH7951732.1"/>
    </source>
</evidence>
<feature type="transmembrane region" description="Helical" evidence="2">
    <location>
        <begin position="171"/>
        <end position="189"/>
    </location>
</feature>
<dbReference type="AlphaFoldDB" id="A0A9D4PRH1"/>
<dbReference type="Proteomes" id="UP000821837">
    <property type="component" value="Chromosome 5"/>
</dbReference>
<keyword evidence="4" id="KW-1185">Reference proteome</keyword>
<sequence length="275" mass="28605">MAEATNAAALGDDNCLLPPPRILRLATDPPRRTSIPRVTLCTGAQENGNRSRRASVSPTFKPSEGTGGPSAPTASSDTSPRVVVVPALCTSVVDPAGQDLPPLFFPSSAQEETTTFGFLSPGQQLATATAMRSCRTLAVLLRLRVTQIVLGIVTLVLGASACLDPRARETLAFGVPTGSLTLLAASGHVRAVRREGPTGLQRSSCPRPAVLCVAVVAVIANAFLLALSLMSAGTGSSQNQRSLGVLLTCTTLPVLLVETAASLVRWAWASRKWTV</sequence>
<comment type="caution">
    <text evidence="3">The sequence shown here is derived from an EMBL/GenBank/DDBJ whole genome shotgun (WGS) entry which is preliminary data.</text>
</comment>
<dbReference type="VEuPathDB" id="VectorBase:RSAN_028477"/>
<evidence type="ECO:0000256" key="1">
    <source>
        <dbReference type="SAM" id="MobiDB-lite"/>
    </source>
</evidence>
<keyword evidence="2" id="KW-0812">Transmembrane</keyword>
<name>A0A9D4PRH1_RHISA</name>
<dbReference type="OMA" id="AWASRKW"/>
<reference evidence="3" key="1">
    <citation type="journal article" date="2020" name="Cell">
        <title>Large-Scale Comparative Analyses of Tick Genomes Elucidate Their Genetic Diversity and Vector Capacities.</title>
        <authorList>
            <consortium name="Tick Genome and Microbiome Consortium (TIGMIC)"/>
            <person name="Jia N."/>
            <person name="Wang J."/>
            <person name="Shi W."/>
            <person name="Du L."/>
            <person name="Sun Y."/>
            <person name="Zhan W."/>
            <person name="Jiang J.F."/>
            <person name="Wang Q."/>
            <person name="Zhang B."/>
            <person name="Ji P."/>
            <person name="Bell-Sakyi L."/>
            <person name="Cui X.M."/>
            <person name="Yuan T.T."/>
            <person name="Jiang B.G."/>
            <person name="Yang W.F."/>
            <person name="Lam T.T."/>
            <person name="Chang Q.C."/>
            <person name="Ding S.J."/>
            <person name="Wang X.J."/>
            <person name="Zhu J.G."/>
            <person name="Ruan X.D."/>
            <person name="Zhao L."/>
            <person name="Wei J.T."/>
            <person name="Ye R.Z."/>
            <person name="Que T.C."/>
            <person name="Du C.H."/>
            <person name="Zhou Y.H."/>
            <person name="Cheng J.X."/>
            <person name="Dai P.F."/>
            <person name="Guo W.B."/>
            <person name="Han X.H."/>
            <person name="Huang E.J."/>
            <person name="Li L.F."/>
            <person name="Wei W."/>
            <person name="Gao Y.C."/>
            <person name="Liu J.Z."/>
            <person name="Shao H.Z."/>
            <person name="Wang X."/>
            <person name="Wang C.C."/>
            <person name="Yang T.C."/>
            <person name="Huo Q.B."/>
            <person name="Li W."/>
            <person name="Chen H.Y."/>
            <person name="Chen S.E."/>
            <person name="Zhou L.G."/>
            <person name="Ni X.B."/>
            <person name="Tian J.H."/>
            <person name="Sheng Y."/>
            <person name="Liu T."/>
            <person name="Pan Y.S."/>
            <person name="Xia L.Y."/>
            <person name="Li J."/>
            <person name="Zhao F."/>
            <person name="Cao W.C."/>
        </authorList>
    </citation>
    <scope>NUCLEOTIDE SEQUENCE</scope>
    <source>
        <strain evidence="3">Rsan-2018</strain>
    </source>
</reference>
<evidence type="ECO:0000256" key="2">
    <source>
        <dbReference type="SAM" id="Phobius"/>
    </source>
</evidence>
<feature type="transmembrane region" description="Helical" evidence="2">
    <location>
        <begin position="139"/>
        <end position="159"/>
    </location>
</feature>
<feature type="compositionally biased region" description="Polar residues" evidence="1">
    <location>
        <begin position="42"/>
        <end position="60"/>
    </location>
</feature>
<reference evidence="3" key="2">
    <citation type="submission" date="2021-09" db="EMBL/GenBank/DDBJ databases">
        <authorList>
            <person name="Jia N."/>
            <person name="Wang J."/>
            <person name="Shi W."/>
            <person name="Du L."/>
            <person name="Sun Y."/>
            <person name="Zhan W."/>
            <person name="Jiang J."/>
            <person name="Wang Q."/>
            <person name="Zhang B."/>
            <person name="Ji P."/>
            <person name="Sakyi L.B."/>
            <person name="Cui X."/>
            <person name="Yuan T."/>
            <person name="Jiang B."/>
            <person name="Yang W."/>
            <person name="Lam T.T.-Y."/>
            <person name="Chang Q."/>
            <person name="Ding S."/>
            <person name="Wang X."/>
            <person name="Zhu J."/>
            <person name="Ruan X."/>
            <person name="Zhao L."/>
            <person name="Wei J."/>
            <person name="Que T."/>
            <person name="Du C."/>
            <person name="Cheng J."/>
            <person name="Dai P."/>
            <person name="Han X."/>
            <person name="Huang E."/>
            <person name="Gao Y."/>
            <person name="Liu J."/>
            <person name="Shao H."/>
            <person name="Ye R."/>
            <person name="Li L."/>
            <person name="Wei W."/>
            <person name="Wang X."/>
            <person name="Wang C."/>
            <person name="Huo Q."/>
            <person name="Li W."/>
            <person name="Guo W."/>
            <person name="Chen H."/>
            <person name="Chen S."/>
            <person name="Zhou L."/>
            <person name="Zhou L."/>
            <person name="Ni X."/>
            <person name="Tian J."/>
            <person name="Zhou Y."/>
            <person name="Sheng Y."/>
            <person name="Liu T."/>
            <person name="Pan Y."/>
            <person name="Xia L."/>
            <person name="Li J."/>
            <person name="Zhao F."/>
            <person name="Cao W."/>
        </authorList>
    </citation>
    <scope>NUCLEOTIDE SEQUENCE</scope>
    <source>
        <strain evidence="3">Rsan-2018</strain>
        <tissue evidence="3">Larvae</tissue>
    </source>
</reference>
<proteinExistence type="predicted"/>
<keyword evidence="2" id="KW-1133">Transmembrane helix</keyword>
<feature type="transmembrane region" description="Helical" evidence="2">
    <location>
        <begin position="243"/>
        <end position="268"/>
    </location>
</feature>
<feature type="compositionally biased region" description="Low complexity" evidence="1">
    <location>
        <begin position="69"/>
        <end position="78"/>
    </location>
</feature>
<dbReference type="OrthoDB" id="7466757at2759"/>
<dbReference type="EMBL" id="JABSTV010001251">
    <property type="protein sequence ID" value="KAH7951732.1"/>
    <property type="molecule type" value="Genomic_DNA"/>
</dbReference>
<evidence type="ECO:0000313" key="4">
    <source>
        <dbReference type="Proteomes" id="UP000821837"/>
    </source>
</evidence>
<organism evidence="3 4">
    <name type="scientific">Rhipicephalus sanguineus</name>
    <name type="common">Brown dog tick</name>
    <name type="synonym">Ixodes sanguineus</name>
    <dbReference type="NCBI Taxonomy" id="34632"/>
    <lineage>
        <taxon>Eukaryota</taxon>
        <taxon>Metazoa</taxon>
        <taxon>Ecdysozoa</taxon>
        <taxon>Arthropoda</taxon>
        <taxon>Chelicerata</taxon>
        <taxon>Arachnida</taxon>
        <taxon>Acari</taxon>
        <taxon>Parasitiformes</taxon>
        <taxon>Ixodida</taxon>
        <taxon>Ixodoidea</taxon>
        <taxon>Ixodidae</taxon>
        <taxon>Rhipicephalinae</taxon>
        <taxon>Rhipicephalus</taxon>
        <taxon>Rhipicephalus</taxon>
    </lineage>
</organism>
<protein>
    <submittedName>
        <fullName evidence="3">Uncharacterized protein</fullName>
    </submittedName>
</protein>
<gene>
    <name evidence="3" type="ORF">HPB52_011779</name>
</gene>